<dbReference type="Proteomes" id="UP001596087">
    <property type="component" value="Unassembled WGS sequence"/>
</dbReference>
<keyword evidence="1" id="KW-0812">Transmembrane</keyword>
<evidence type="ECO:0000256" key="1">
    <source>
        <dbReference type="SAM" id="Phobius"/>
    </source>
</evidence>
<sequence length="127" mass="13491">MTTTRAAALCSFVLGLGFGLPGLYGARHLTRHGEVWTFLGFPTYGGGPFEGWGVPTSVRLLLAFVAVCAAEVVVGVLLWRDQTAGLWLALALLPVEAVFWIGFALPFGPLLGAVRTVLVVLALVQRP</sequence>
<proteinExistence type="predicted"/>
<gene>
    <name evidence="2" type="ORF">ACFPGP_12940</name>
</gene>
<dbReference type="RefSeq" id="WP_378590730.1">
    <property type="nucleotide sequence ID" value="NZ_JBHSKD010000012.1"/>
</dbReference>
<evidence type="ECO:0000313" key="3">
    <source>
        <dbReference type="Proteomes" id="UP001596087"/>
    </source>
</evidence>
<reference evidence="3" key="1">
    <citation type="journal article" date="2019" name="Int. J. Syst. Evol. Microbiol.">
        <title>The Global Catalogue of Microorganisms (GCM) 10K type strain sequencing project: providing services to taxonomists for standard genome sequencing and annotation.</title>
        <authorList>
            <consortium name="The Broad Institute Genomics Platform"/>
            <consortium name="The Broad Institute Genome Sequencing Center for Infectious Disease"/>
            <person name="Wu L."/>
            <person name="Ma J."/>
        </authorList>
    </citation>
    <scope>NUCLEOTIDE SEQUENCE [LARGE SCALE GENOMIC DNA]</scope>
    <source>
        <strain evidence="3">DFY41</strain>
    </source>
</reference>
<accession>A0ABW0BKF7</accession>
<protein>
    <recommendedName>
        <fullName evidence="4">DUF4345 domain-containing protein</fullName>
    </recommendedName>
</protein>
<organism evidence="2 3">
    <name type="scientific">Nocardioides taihuensis</name>
    <dbReference type="NCBI Taxonomy" id="1835606"/>
    <lineage>
        <taxon>Bacteria</taxon>
        <taxon>Bacillati</taxon>
        <taxon>Actinomycetota</taxon>
        <taxon>Actinomycetes</taxon>
        <taxon>Propionibacteriales</taxon>
        <taxon>Nocardioidaceae</taxon>
        <taxon>Nocardioides</taxon>
    </lineage>
</organism>
<keyword evidence="3" id="KW-1185">Reference proteome</keyword>
<dbReference type="EMBL" id="JBHSKD010000012">
    <property type="protein sequence ID" value="MFC5177585.1"/>
    <property type="molecule type" value="Genomic_DNA"/>
</dbReference>
<evidence type="ECO:0000313" key="2">
    <source>
        <dbReference type="EMBL" id="MFC5177585.1"/>
    </source>
</evidence>
<keyword evidence="1" id="KW-0472">Membrane</keyword>
<feature type="transmembrane region" description="Helical" evidence="1">
    <location>
        <begin position="84"/>
        <end position="101"/>
    </location>
</feature>
<feature type="transmembrane region" description="Helical" evidence="1">
    <location>
        <begin position="60"/>
        <end position="79"/>
    </location>
</feature>
<keyword evidence="1" id="KW-1133">Transmembrane helix</keyword>
<comment type="caution">
    <text evidence="2">The sequence shown here is derived from an EMBL/GenBank/DDBJ whole genome shotgun (WGS) entry which is preliminary data.</text>
</comment>
<name>A0ABW0BKF7_9ACTN</name>
<evidence type="ECO:0008006" key="4">
    <source>
        <dbReference type="Google" id="ProtNLM"/>
    </source>
</evidence>